<keyword evidence="3" id="KW-1185">Reference proteome</keyword>
<feature type="region of interest" description="Disordered" evidence="1">
    <location>
        <begin position="1"/>
        <end position="175"/>
    </location>
</feature>
<feature type="compositionally biased region" description="Polar residues" evidence="1">
    <location>
        <begin position="66"/>
        <end position="79"/>
    </location>
</feature>
<name>A0AAD6SES2_9AGAR</name>
<feature type="compositionally biased region" description="Low complexity" evidence="1">
    <location>
        <begin position="94"/>
        <end position="117"/>
    </location>
</feature>
<organism evidence="2 3">
    <name type="scientific">Mycena alexandri</name>
    <dbReference type="NCBI Taxonomy" id="1745969"/>
    <lineage>
        <taxon>Eukaryota</taxon>
        <taxon>Fungi</taxon>
        <taxon>Dikarya</taxon>
        <taxon>Basidiomycota</taxon>
        <taxon>Agaricomycotina</taxon>
        <taxon>Agaricomycetes</taxon>
        <taxon>Agaricomycetidae</taxon>
        <taxon>Agaricales</taxon>
        <taxon>Marasmiineae</taxon>
        <taxon>Mycenaceae</taxon>
        <taxon>Mycena</taxon>
    </lineage>
</organism>
<feature type="compositionally biased region" description="Low complexity" evidence="1">
    <location>
        <begin position="144"/>
        <end position="160"/>
    </location>
</feature>
<accession>A0AAD6SES2</accession>
<dbReference type="Proteomes" id="UP001218188">
    <property type="component" value="Unassembled WGS sequence"/>
</dbReference>
<dbReference type="AlphaFoldDB" id="A0AAD6SES2"/>
<proteinExistence type="predicted"/>
<reference evidence="2" key="1">
    <citation type="submission" date="2023-03" db="EMBL/GenBank/DDBJ databases">
        <title>Massive genome expansion in bonnet fungi (Mycena s.s.) driven by repeated elements and novel gene families across ecological guilds.</title>
        <authorList>
            <consortium name="Lawrence Berkeley National Laboratory"/>
            <person name="Harder C.B."/>
            <person name="Miyauchi S."/>
            <person name="Viragh M."/>
            <person name="Kuo A."/>
            <person name="Thoen E."/>
            <person name="Andreopoulos B."/>
            <person name="Lu D."/>
            <person name="Skrede I."/>
            <person name="Drula E."/>
            <person name="Henrissat B."/>
            <person name="Morin E."/>
            <person name="Kohler A."/>
            <person name="Barry K."/>
            <person name="LaButti K."/>
            <person name="Morin E."/>
            <person name="Salamov A."/>
            <person name="Lipzen A."/>
            <person name="Mereny Z."/>
            <person name="Hegedus B."/>
            <person name="Baldrian P."/>
            <person name="Stursova M."/>
            <person name="Weitz H."/>
            <person name="Taylor A."/>
            <person name="Grigoriev I.V."/>
            <person name="Nagy L.G."/>
            <person name="Martin F."/>
            <person name="Kauserud H."/>
        </authorList>
    </citation>
    <scope>NUCLEOTIDE SEQUENCE</scope>
    <source>
        <strain evidence="2">CBHHK200</strain>
    </source>
</reference>
<feature type="compositionally biased region" description="Basic and acidic residues" evidence="1">
    <location>
        <begin position="33"/>
        <end position="48"/>
    </location>
</feature>
<evidence type="ECO:0000313" key="2">
    <source>
        <dbReference type="EMBL" id="KAJ7025683.1"/>
    </source>
</evidence>
<protein>
    <submittedName>
        <fullName evidence="2">Uncharacterized protein</fullName>
    </submittedName>
</protein>
<evidence type="ECO:0000256" key="1">
    <source>
        <dbReference type="SAM" id="MobiDB-lite"/>
    </source>
</evidence>
<sequence>MSNKPASSGRRRRFGGSPVPADNLNVILPPSAKRKETPSQESDPERAPSGHKKRRRQEDGMGSLVVDSTASGVSNNSFINPERMSEPPSPTPGRSSLLYSSDSSRRGVSSPPSSSYSNIHPDLRPPAPQKSRSSTSFLVPVGYSAPSASTATTSSASSTSVFPQQSRKEKLTQKSALQNLVDSLSVRLDKMERSAAQSAKHLSELPELYDRVHDLGVYTRTVGVGLNQSHHQHA</sequence>
<dbReference type="EMBL" id="JARJCM010000150">
    <property type="protein sequence ID" value="KAJ7025683.1"/>
    <property type="molecule type" value="Genomic_DNA"/>
</dbReference>
<gene>
    <name evidence="2" type="ORF">C8F04DRAFT_1191262</name>
</gene>
<evidence type="ECO:0000313" key="3">
    <source>
        <dbReference type="Proteomes" id="UP001218188"/>
    </source>
</evidence>
<comment type="caution">
    <text evidence="2">The sequence shown here is derived from an EMBL/GenBank/DDBJ whole genome shotgun (WGS) entry which is preliminary data.</text>
</comment>